<accession>A0A4R3NU83</accession>
<dbReference type="Pfam" id="PF09343">
    <property type="entry name" value="DUF2460"/>
    <property type="match status" value="1"/>
</dbReference>
<sequence>MPQSFHEVRFPLRLSLSTSGGPMRRTDIVNLSNGRESRNQRWRDSRRSYDAGSAVRSLSDLYELVSFFEARSGQLYGFRFRDPVDYKSCGPLQQPGAADQWIGVGDGETGSFQLIKTYGDGAAAKSRKIEKPVADTVKVTVDAAVIPPSSYSVDETTGLVTFQSGNVPASGAEIFAGYEFDVPVRFDIDQININMSAFNAGHVPNVPLMEIRP</sequence>
<dbReference type="OrthoDB" id="1685145at2"/>
<dbReference type="AlphaFoldDB" id="A0A4R3NU83"/>
<dbReference type="RefSeq" id="WP_132310239.1">
    <property type="nucleotide sequence ID" value="NZ_SMAR01000008.1"/>
</dbReference>
<feature type="domain" description="DUF2460" evidence="2">
    <location>
        <begin position="6"/>
        <end position="212"/>
    </location>
</feature>
<protein>
    <submittedName>
        <fullName evidence="3">Uncharacterized protein (TIGR02217 family)</fullName>
    </submittedName>
</protein>
<dbReference type="NCBIfam" id="TIGR02217">
    <property type="entry name" value="chp_TIGR02217"/>
    <property type="match status" value="1"/>
</dbReference>
<name>A0A4R3NU83_9HYPH</name>
<dbReference type="Proteomes" id="UP000295097">
    <property type="component" value="Unassembled WGS sequence"/>
</dbReference>
<evidence type="ECO:0000259" key="2">
    <source>
        <dbReference type="Pfam" id="PF09343"/>
    </source>
</evidence>
<reference evidence="3 4" key="1">
    <citation type="submission" date="2019-03" db="EMBL/GenBank/DDBJ databases">
        <title>Freshwater and sediment microbial communities from various areas in North America, analyzing microbe dynamics in response to fracking.</title>
        <authorList>
            <person name="Lamendella R."/>
        </authorList>
    </citation>
    <scope>NUCLEOTIDE SEQUENCE [LARGE SCALE GENOMIC DNA]</scope>
    <source>
        <strain evidence="3 4">175.2</strain>
    </source>
</reference>
<gene>
    <name evidence="3" type="ORF">EDC90_1008119</name>
</gene>
<dbReference type="EMBL" id="SMAR01000008">
    <property type="protein sequence ID" value="TCT40979.1"/>
    <property type="molecule type" value="Genomic_DNA"/>
</dbReference>
<evidence type="ECO:0000256" key="1">
    <source>
        <dbReference type="SAM" id="MobiDB-lite"/>
    </source>
</evidence>
<organism evidence="3 4">
    <name type="scientific">Martelella mediterranea</name>
    <dbReference type="NCBI Taxonomy" id="293089"/>
    <lineage>
        <taxon>Bacteria</taxon>
        <taxon>Pseudomonadati</taxon>
        <taxon>Pseudomonadota</taxon>
        <taxon>Alphaproteobacteria</taxon>
        <taxon>Hyphomicrobiales</taxon>
        <taxon>Aurantimonadaceae</taxon>
        <taxon>Martelella</taxon>
    </lineage>
</organism>
<dbReference type="InterPro" id="IPR011740">
    <property type="entry name" value="DUF2460"/>
</dbReference>
<feature type="region of interest" description="Disordered" evidence="1">
    <location>
        <begin position="21"/>
        <end position="44"/>
    </location>
</feature>
<comment type="caution">
    <text evidence="3">The sequence shown here is derived from an EMBL/GenBank/DDBJ whole genome shotgun (WGS) entry which is preliminary data.</text>
</comment>
<proteinExistence type="predicted"/>
<evidence type="ECO:0000313" key="4">
    <source>
        <dbReference type="Proteomes" id="UP000295097"/>
    </source>
</evidence>
<keyword evidence="4" id="KW-1185">Reference proteome</keyword>
<feature type="compositionally biased region" description="Basic and acidic residues" evidence="1">
    <location>
        <begin position="35"/>
        <end position="44"/>
    </location>
</feature>
<evidence type="ECO:0000313" key="3">
    <source>
        <dbReference type="EMBL" id="TCT40979.1"/>
    </source>
</evidence>